<dbReference type="Gene3D" id="1.10.10.10">
    <property type="entry name" value="Winged helix-like DNA-binding domain superfamily/Winged helix DNA-binding domain"/>
    <property type="match status" value="1"/>
</dbReference>
<dbReference type="RefSeq" id="WP_020517768.1">
    <property type="nucleotide sequence ID" value="NZ_JBIAZU010000006.1"/>
</dbReference>
<feature type="domain" description="HTH arsR-type" evidence="1">
    <location>
        <begin position="10"/>
        <end position="102"/>
    </location>
</feature>
<evidence type="ECO:0000259" key="1">
    <source>
        <dbReference type="SMART" id="SM00418"/>
    </source>
</evidence>
<dbReference type="Pfam" id="PF12840">
    <property type="entry name" value="HTH_20"/>
    <property type="match status" value="1"/>
</dbReference>
<dbReference type="InterPro" id="IPR011991">
    <property type="entry name" value="ArsR-like_HTH"/>
</dbReference>
<dbReference type="InterPro" id="IPR036388">
    <property type="entry name" value="WH-like_DNA-bd_sf"/>
</dbReference>
<name>A0ABW6WQX1_9ACTN</name>
<sequence length="185" mass="20563">MKEVKLTEATALRAYAHPLRLRLIGLLRGEGPMTATQAAARLGESVPNCSFHLRQLAKYGLAERAPGADGRERPWRATARYTSWDDSSDDPAVQQASDQLNAAILEEYTRRAREYLGRRGDEPTEWRRAAGFGDVLTFVTAGELAELTAEIDAVMARFDERLEDPARRPAGARAVQIIRMAVPRD</sequence>
<dbReference type="SMART" id="SM00418">
    <property type="entry name" value="HTH_ARSR"/>
    <property type="match status" value="1"/>
</dbReference>
<organism evidence="2 3">
    <name type="scientific">Paractinoplanes globisporus</name>
    <dbReference type="NCBI Taxonomy" id="113565"/>
    <lineage>
        <taxon>Bacteria</taxon>
        <taxon>Bacillati</taxon>
        <taxon>Actinomycetota</taxon>
        <taxon>Actinomycetes</taxon>
        <taxon>Micromonosporales</taxon>
        <taxon>Micromonosporaceae</taxon>
        <taxon>Paractinoplanes</taxon>
    </lineage>
</organism>
<evidence type="ECO:0000313" key="2">
    <source>
        <dbReference type="EMBL" id="MFF5294572.1"/>
    </source>
</evidence>
<comment type="caution">
    <text evidence="2">The sequence shown here is derived from an EMBL/GenBank/DDBJ whole genome shotgun (WGS) entry which is preliminary data.</text>
</comment>
<dbReference type="Proteomes" id="UP001602245">
    <property type="component" value="Unassembled WGS sequence"/>
</dbReference>
<proteinExistence type="predicted"/>
<dbReference type="CDD" id="cd00090">
    <property type="entry name" value="HTH_ARSR"/>
    <property type="match status" value="1"/>
</dbReference>
<accession>A0ABW6WQX1</accession>
<keyword evidence="3" id="KW-1185">Reference proteome</keyword>
<protein>
    <submittedName>
        <fullName evidence="2">Helix-turn-helix domain-containing protein</fullName>
    </submittedName>
</protein>
<evidence type="ECO:0000313" key="3">
    <source>
        <dbReference type="Proteomes" id="UP001602245"/>
    </source>
</evidence>
<reference evidence="2 3" key="1">
    <citation type="submission" date="2024-10" db="EMBL/GenBank/DDBJ databases">
        <title>The Natural Products Discovery Center: Release of the First 8490 Sequenced Strains for Exploring Actinobacteria Biosynthetic Diversity.</title>
        <authorList>
            <person name="Kalkreuter E."/>
            <person name="Kautsar S.A."/>
            <person name="Yang D."/>
            <person name="Bader C.D."/>
            <person name="Teijaro C.N."/>
            <person name="Fluegel L."/>
            <person name="Davis C.M."/>
            <person name="Simpson J.R."/>
            <person name="Lauterbach L."/>
            <person name="Steele A.D."/>
            <person name="Gui C."/>
            <person name="Meng S."/>
            <person name="Li G."/>
            <person name="Viehrig K."/>
            <person name="Ye F."/>
            <person name="Su P."/>
            <person name="Kiefer A.F."/>
            <person name="Nichols A."/>
            <person name="Cepeda A.J."/>
            <person name="Yan W."/>
            <person name="Fan B."/>
            <person name="Jiang Y."/>
            <person name="Adhikari A."/>
            <person name="Zheng C.-J."/>
            <person name="Schuster L."/>
            <person name="Cowan T.M."/>
            <person name="Smanski M.J."/>
            <person name="Chevrette M.G."/>
            <person name="De Carvalho L.P.S."/>
            <person name="Shen B."/>
        </authorList>
    </citation>
    <scope>NUCLEOTIDE SEQUENCE [LARGE SCALE GENOMIC DNA]</scope>
    <source>
        <strain evidence="2 3">NPDC000087</strain>
    </source>
</reference>
<gene>
    <name evidence="2" type="ORF">ACFY35_34465</name>
</gene>
<dbReference type="InterPro" id="IPR036390">
    <property type="entry name" value="WH_DNA-bd_sf"/>
</dbReference>
<dbReference type="EMBL" id="JBIAZU010000006">
    <property type="protein sequence ID" value="MFF5294572.1"/>
    <property type="molecule type" value="Genomic_DNA"/>
</dbReference>
<dbReference type="SUPFAM" id="SSF46785">
    <property type="entry name" value="Winged helix' DNA-binding domain"/>
    <property type="match status" value="1"/>
</dbReference>
<dbReference type="InterPro" id="IPR001845">
    <property type="entry name" value="HTH_ArsR_DNA-bd_dom"/>
</dbReference>